<keyword evidence="2" id="KW-1185">Reference proteome</keyword>
<name>F6HVS6_VITVI</name>
<reference evidence="2" key="1">
    <citation type="journal article" date="2007" name="Nature">
        <title>The grapevine genome sequence suggests ancestral hexaploidization in major angiosperm phyla.</title>
        <authorList>
            <consortium name="The French-Italian Public Consortium for Grapevine Genome Characterization."/>
            <person name="Jaillon O."/>
            <person name="Aury J.-M."/>
            <person name="Noel B."/>
            <person name="Policriti A."/>
            <person name="Clepet C."/>
            <person name="Casagrande A."/>
            <person name="Choisne N."/>
            <person name="Aubourg S."/>
            <person name="Vitulo N."/>
            <person name="Jubin C."/>
            <person name="Vezzi A."/>
            <person name="Legeai F."/>
            <person name="Hugueney P."/>
            <person name="Dasilva C."/>
            <person name="Horner D."/>
            <person name="Mica E."/>
            <person name="Jublot D."/>
            <person name="Poulain J."/>
            <person name="Bruyere C."/>
            <person name="Billault A."/>
            <person name="Segurens B."/>
            <person name="Gouyvenoux M."/>
            <person name="Ugarte E."/>
            <person name="Cattonaro F."/>
            <person name="Anthouard V."/>
            <person name="Vico V."/>
            <person name="Del Fabbro C."/>
            <person name="Alaux M."/>
            <person name="Di Gaspero G."/>
            <person name="Dumas V."/>
            <person name="Felice N."/>
            <person name="Paillard S."/>
            <person name="Juman I."/>
            <person name="Moroldo M."/>
            <person name="Scalabrin S."/>
            <person name="Canaguier A."/>
            <person name="Le Clainche I."/>
            <person name="Malacrida G."/>
            <person name="Durand E."/>
            <person name="Pesole G."/>
            <person name="Laucou V."/>
            <person name="Chatelet P."/>
            <person name="Merdinoglu D."/>
            <person name="Delledonne M."/>
            <person name="Pezzotti M."/>
            <person name="Lecharny A."/>
            <person name="Scarpelli C."/>
            <person name="Artiguenave F."/>
            <person name="Pe M.E."/>
            <person name="Valle G."/>
            <person name="Morgante M."/>
            <person name="Caboche M."/>
            <person name="Adam-Blondon A.-F."/>
            <person name="Weissenbach J."/>
            <person name="Quetier F."/>
            <person name="Wincker P."/>
        </authorList>
    </citation>
    <scope>NUCLEOTIDE SEQUENCE [LARGE SCALE GENOMIC DNA]</scope>
    <source>
        <strain evidence="2">cv. Pinot noir / PN40024</strain>
    </source>
</reference>
<sequence>MDQQSITVDQFTTTMASIQETLAP</sequence>
<accession>F6HVS6</accession>
<proteinExistence type="predicted"/>
<dbReference type="InParanoid" id="F6HVS6"/>
<dbReference type="HOGENOM" id="CLU_3421750_0_0_1"/>
<dbReference type="PaxDb" id="29760-VIT_17s0053g00280.t01"/>
<organism evidence="1 2">
    <name type="scientific">Vitis vinifera</name>
    <name type="common">Grape</name>
    <dbReference type="NCBI Taxonomy" id="29760"/>
    <lineage>
        <taxon>Eukaryota</taxon>
        <taxon>Viridiplantae</taxon>
        <taxon>Streptophyta</taxon>
        <taxon>Embryophyta</taxon>
        <taxon>Tracheophyta</taxon>
        <taxon>Spermatophyta</taxon>
        <taxon>Magnoliopsida</taxon>
        <taxon>eudicotyledons</taxon>
        <taxon>Gunneridae</taxon>
        <taxon>Pentapetalae</taxon>
        <taxon>rosids</taxon>
        <taxon>Vitales</taxon>
        <taxon>Vitaceae</taxon>
        <taxon>Viteae</taxon>
        <taxon>Vitis</taxon>
    </lineage>
</organism>
<evidence type="ECO:0000313" key="1">
    <source>
        <dbReference type="EMBL" id="CCB58789.1"/>
    </source>
</evidence>
<gene>
    <name evidence="1" type="ordered locus">VIT_17s0053g00280</name>
</gene>
<evidence type="ECO:0000313" key="2">
    <source>
        <dbReference type="Proteomes" id="UP000009183"/>
    </source>
</evidence>
<dbReference type="AlphaFoldDB" id="F6HVS6"/>
<protein>
    <submittedName>
        <fullName evidence="1">Uncharacterized protein</fullName>
    </submittedName>
</protein>
<dbReference type="Proteomes" id="UP000009183">
    <property type="component" value="Chromosome 17"/>
</dbReference>
<dbReference type="EMBL" id="FN596258">
    <property type="protein sequence ID" value="CCB58789.1"/>
    <property type="molecule type" value="Genomic_DNA"/>
</dbReference>